<dbReference type="Ensembl" id="ENSSPUT00000024850.1">
    <property type="protein sequence ID" value="ENSSPUP00000023300.1"/>
    <property type="gene ID" value="ENSSPUG00000017874.1"/>
</dbReference>
<dbReference type="PANTHER" id="PTHR10075:SF14">
    <property type="entry name" value="CELL ADHESION MOLECULE DSCAM2-RELATED"/>
    <property type="match status" value="1"/>
</dbReference>
<dbReference type="InterPro" id="IPR003598">
    <property type="entry name" value="Ig_sub2"/>
</dbReference>
<dbReference type="Proteomes" id="UP000694392">
    <property type="component" value="Unplaced"/>
</dbReference>
<keyword evidence="1" id="KW-0393">Immunoglobulin domain</keyword>
<evidence type="ECO:0000256" key="1">
    <source>
        <dbReference type="ARBA" id="ARBA00023319"/>
    </source>
</evidence>
<reference evidence="3" key="2">
    <citation type="submission" date="2025-09" db="UniProtKB">
        <authorList>
            <consortium name="Ensembl"/>
        </authorList>
    </citation>
    <scope>IDENTIFICATION</scope>
</reference>
<dbReference type="OMA" id="AVQCPSQ"/>
<dbReference type="AlphaFoldDB" id="A0A8D0HQG2"/>
<sequence length="267" mass="29668">PLIFYCYFLFYCVPEAEVTWFMNKIKLTPGYHLHDGSLLIANVVPSDVGLYSCRAANLHGEVTENTELLILDPPRALLRLDDLAALLSVMGLDIPSVLSSPSGTSLVLSPGSSVLVGCPVDGVPTPNITWFYTGQPINLRHHILAAGRILQILNISDSYQGEFSCLAQNEAGSLLQRTSLTIQGRLHRTQDNCAFRLQSLQDYMEDWKHLPHSLEQCLSPKKASKHTELLDRGLWSALEGQFMDSVYSYLWELWLPVQASGVCACPH</sequence>
<proteinExistence type="predicted"/>
<dbReference type="InterPro" id="IPR036179">
    <property type="entry name" value="Ig-like_dom_sf"/>
</dbReference>
<evidence type="ECO:0000313" key="4">
    <source>
        <dbReference type="Proteomes" id="UP000694392"/>
    </source>
</evidence>
<dbReference type="SMART" id="SM00408">
    <property type="entry name" value="IGc2"/>
    <property type="match status" value="2"/>
</dbReference>
<dbReference type="GeneTree" id="ENSGT00950000185213"/>
<dbReference type="Pfam" id="PF07679">
    <property type="entry name" value="I-set"/>
    <property type="match status" value="2"/>
</dbReference>
<keyword evidence="4" id="KW-1185">Reference proteome</keyword>
<dbReference type="PROSITE" id="PS50835">
    <property type="entry name" value="IG_LIKE"/>
    <property type="match status" value="2"/>
</dbReference>
<feature type="domain" description="Ig-like" evidence="2">
    <location>
        <begin position="95"/>
        <end position="181"/>
    </location>
</feature>
<evidence type="ECO:0000313" key="3">
    <source>
        <dbReference type="Ensembl" id="ENSSPUP00000023300.1"/>
    </source>
</evidence>
<dbReference type="SUPFAM" id="SSF48726">
    <property type="entry name" value="Immunoglobulin"/>
    <property type="match status" value="2"/>
</dbReference>
<name>A0A8D0HQG2_SPHPU</name>
<reference evidence="3" key="1">
    <citation type="submission" date="2025-08" db="UniProtKB">
        <authorList>
            <consortium name="Ensembl"/>
        </authorList>
    </citation>
    <scope>IDENTIFICATION</scope>
</reference>
<dbReference type="PANTHER" id="PTHR10075">
    <property type="entry name" value="BASIGIN RELATED"/>
    <property type="match status" value="1"/>
</dbReference>
<protein>
    <recommendedName>
        <fullName evidence="2">Ig-like domain-containing protein</fullName>
    </recommendedName>
</protein>
<dbReference type="SMART" id="SM00409">
    <property type="entry name" value="IG"/>
    <property type="match status" value="2"/>
</dbReference>
<dbReference type="InterPro" id="IPR003599">
    <property type="entry name" value="Ig_sub"/>
</dbReference>
<dbReference type="InterPro" id="IPR013098">
    <property type="entry name" value="Ig_I-set"/>
</dbReference>
<dbReference type="InterPro" id="IPR007110">
    <property type="entry name" value="Ig-like_dom"/>
</dbReference>
<organism evidence="3 4">
    <name type="scientific">Sphenodon punctatus</name>
    <name type="common">Tuatara</name>
    <name type="synonym">Hatteria punctata</name>
    <dbReference type="NCBI Taxonomy" id="8508"/>
    <lineage>
        <taxon>Eukaryota</taxon>
        <taxon>Metazoa</taxon>
        <taxon>Chordata</taxon>
        <taxon>Craniata</taxon>
        <taxon>Vertebrata</taxon>
        <taxon>Euteleostomi</taxon>
        <taxon>Lepidosauria</taxon>
        <taxon>Sphenodontia</taxon>
        <taxon>Sphenodontidae</taxon>
        <taxon>Sphenodon</taxon>
    </lineage>
</organism>
<dbReference type="InterPro" id="IPR013783">
    <property type="entry name" value="Ig-like_fold"/>
</dbReference>
<feature type="domain" description="Ig-like" evidence="2">
    <location>
        <begin position="1"/>
        <end position="69"/>
    </location>
</feature>
<evidence type="ECO:0000259" key="2">
    <source>
        <dbReference type="PROSITE" id="PS50835"/>
    </source>
</evidence>
<dbReference type="Gene3D" id="2.60.40.10">
    <property type="entry name" value="Immunoglobulins"/>
    <property type="match status" value="2"/>
</dbReference>
<accession>A0A8D0HQG2</accession>